<proteinExistence type="predicted"/>
<name>A0A2C6KR83_9APIC</name>
<dbReference type="RefSeq" id="XP_067920616.1">
    <property type="nucleotide sequence ID" value="XM_068067410.1"/>
</dbReference>
<dbReference type="VEuPathDB" id="ToxoDB:CSUI_007262"/>
<gene>
    <name evidence="2" type="ORF">CSUI_007262</name>
</gene>
<dbReference type="Proteomes" id="UP000221165">
    <property type="component" value="Unassembled WGS sequence"/>
</dbReference>
<dbReference type="AlphaFoldDB" id="A0A2C6KR83"/>
<feature type="compositionally biased region" description="Basic and acidic residues" evidence="1">
    <location>
        <begin position="48"/>
        <end position="65"/>
    </location>
</feature>
<keyword evidence="3" id="KW-1185">Reference proteome</keyword>
<reference evidence="2 3" key="1">
    <citation type="journal article" date="2017" name="Int. J. Parasitol.">
        <title>The genome of the protozoan parasite Cystoisospora suis and a reverse vaccinology approach to identify vaccine candidates.</title>
        <authorList>
            <person name="Palmieri N."/>
            <person name="Shrestha A."/>
            <person name="Ruttkowski B."/>
            <person name="Beck T."/>
            <person name="Vogl C."/>
            <person name="Tomley F."/>
            <person name="Blake D.P."/>
            <person name="Joachim A."/>
        </authorList>
    </citation>
    <scope>NUCLEOTIDE SEQUENCE [LARGE SCALE GENOMIC DNA]</scope>
    <source>
        <strain evidence="2 3">Wien I</strain>
    </source>
</reference>
<protein>
    <submittedName>
        <fullName evidence="2">Uncharacterized protein</fullName>
    </submittedName>
</protein>
<evidence type="ECO:0000256" key="1">
    <source>
        <dbReference type="SAM" id="MobiDB-lite"/>
    </source>
</evidence>
<accession>A0A2C6KR83</accession>
<feature type="region of interest" description="Disordered" evidence="1">
    <location>
        <begin position="1"/>
        <end position="87"/>
    </location>
</feature>
<feature type="non-terminal residue" evidence="2">
    <location>
        <position position="87"/>
    </location>
</feature>
<evidence type="ECO:0000313" key="3">
    <source>
        <dbReference type="Proteomes" id="UP000221165"/>
    </source>
</evidence>
<organism evidence="2 3">
    <name type="scientific">Cystoisospora suis</name>
    <dbReference type="NCBI Taxonomy" id="483139"/>
    <lineage>
        <taxon>Eukaryota</taxon>
        <taxon>Sar</taxon>
        <taxon>Alveolata</taxon>
        <taxon>Apicomplexa</taxon>
        <taxon>Conoidasida</taxon>
        <taxon>Coccidia</taxon>
        <taxon>Eucoccidiorida</taxon>
        <taxon>Eimeriorina</taxon>
        <taxon>Sarcocystidae</taxon>
        <taxon>Cystoisospora</taxon>
    </lineage>
</organism>
<feature type="compositionally biased region" description="Basic and acidic residues" evidence="1">
    <location>
        <begin position="1"/>
        <end position="20"/>
    </location>
</feature>
<sequence>RGIEVFHDQTKDGHKKKPDDSVSVEKNPLSQLPLHSDRERYDVVQGRRAREERAEENGEERREGGEAGGNRGDAQGERRQEGEEQGG</sequence>
<feature type="non-terminal residue" evidence="2">
    <location>
        <position position="1"/>
    </location>
</feature>
<feature type="compositionally biased region" description="Basic and acidic residues" evidence="1">
    <location>
        <begin position="74"/>
        <end position="87"/>
    </location>
</feature>
<dbReference type="EMBL" id="MIGC01003790">
    <property type="protein sequence ID" value="PHJ18912.1"/>
    <property type="molecule type" value="Genomic_DNA"/>
</dbReference>
<comment type="caution">
    <text evidence="2">The sequence shown here is derived from an EMBL/GenBank/DDBJ whole genome shotgun (WGS) entry which is preliminary data.</text>
</comment>
<evidence type="ECO:0000313" key="2">
    <source>
        <dbReference type="EMBL" id="PHJ18912.1"/>
    </source>
</evidence>
<dbReference type="GeneID" id="94430621"/>